<dbReference type="AlphaFoldDB" id="A0A7V3KP47"/>
<dbReference type="HAMAP" id="MF_01471">
    <property type="entry name" value="Cas2"/>
    <property type="match status" value="1"/>
</dbReference>
<gene>
    <name evidence="9 10" type="primary">cas2</name>
    <name evidence="10" type="ORF">ENV38_05070</name>
</gene>
<evidence type="ECO:0000256" key="3">
    <source>
        <dbReference type="ARBA" id="ARBA00022722"/>
    </source>
</evidence>
<dbReference type="EC" id="3.1.-.-" evidence="9"/>
<keyword evidence="5 9" id="KW-0255">Endonuclease</keyword>
<protein>
    <recommendedName>
        <fullName evidence="9">CRISPR-associated endoribonuclease Cas2</fullName>
        <ecNumber evidence="9">3.1.-.-</ecNumber>
    </recommendedName>
</protein>
<keyword evidence="7 9" id="KW-0460">Magnesium</keyword>
<evidence type="ECO:0000313" key="10">
    <source>
        <dbReference type="EMBL" id="HGB36257.1"/>
    </source>
</evidence>
<organism evidence="10">
    <name type="scientific">candidate division WOR-3 bacterium</name>
    <dbReference type="NCBI Taxonomy" id="2052148"/>
    <lineage>
        <taxon>Bacteria</taxon>
        <taxon>Bacteria division WOR-3</taxon>
    </lineage>
</organism>
<evidence type="ECO:0000256" key="1">
    <source>
        <dbReference type="ARBA" id="ARBA00001946"/>
    </source>
</evidence>
<dbReference type="GO" id="GO:0043571">
    <property type="term" value="P:maintenance of CRISPR repeat elements"/>
    <property type="evidence" value="ECO:0007669"/>
    <property type="project" value="UniProtKB-UniRule"/>
</dbReference>
<evidence type="ECO:0000256" key="2">
    <source>
        <dbReference type="ARBA" id="ARBA00009959"/>
    </source>
</evidence>
<dbReference type="SUPFAM" id="SSF143430">
    <property type="entry name" value="TTP0101/SSO1404-like"/>
    <property type="match status" value="1"/>
</dbReference>
<keyword evidence="3 9" id="KW-0540">Nuclease</keyword>
<dbReference type="PANTHER" id="PTHR34405">
    <property type="entry name" value="CRISPR-ASSOCIATED ENDORIBONUCLEASE CAS2"/>
    <property type="match status" value="1"/>
</dbReference>
<reference evidence="10" key="1">
    <citation type="journal article" date="2020" name="mSystems">
        <title>Genome- and Community-Level Interaction Insights into Carbon Utilization and Element Cycling Functions of Hydrothermarchaeota in Hydrothermal Sediment.</title>
        <authorList>
            <person name="Zhou Z."/>
            <person name="Liu Y."/>
            <person name="Xu W."/>
            <person name="Pan J."/>
            <person name="Luo Z.H."/>
            <person name="Li M."/>
        </authorList>
    </citation>
    <scope>NUCLEOTIDE SEQUENCE [LARGE SCALE GENOMIC DNA]</scope>
    <source>
        <strain evidence="10">SpSt-754</strain>
    </source>
</reference>
<dbReference type="EMBL" id="DTGD01000187">
    <property type="protein sequence ID" value="HGB36257.1"/>
    <property type="molecule type" value="Genomic_DNA"/>
</dbReference>
<dbReference type="NCBIfam" id="TIGR01573">
    <property type="entry name" value="cas2"/>
    <property type="match status" value="1"/>
</dbReference>
<name>A0A7V3KP47_UNCW3</name>
<dbReference type="Gene3D" id="3.30.70.240">
    <property type="match status" value="1"/>
</dbReference>
<keyword evidence="4 9" id="KW-0479">Metal-binding</keyword>
<comment type="caution">
    <text evidence="10">The sequence shown here is derived from an EMBL/GenBank/DDBJ whole genome shotgun (WGS) entry which is preliminary data.</text>
</comment>
<comment type="subunit">
    <text evidence="9">Homodimer, forms a heterotetramer with a Cas1 homodimer.</text>
</comment>
<sequence>MNHWLVIYDIRDERRLHRIAKKMEEYGVRVQKSVFEVLASRKIIDKLRREVSKLMNLKEDYVVYFDLCESDWQKREKYGPGKYQEEDTRPFKIL</sequence>
<comment type="function">
    <text evidence="9">CRISPR (clustered regularly interspaced short palindromic repeat), is an adaptive immune system that provides protection against mobile genetic elements (viruses, transposable elements and conjugative plasmids). CRISPR clusters contain sequences complementary to antecedent mobile elements and target invading nucleic acids. CRISPR clusters are transcribed and processed into CRISPR RNA (crRNA). Functions as a ssRNA-specific endoribonuclease. Involved in the integration of spacer DNA into the CRISPR cassette.</text>
</comment>
<dbReference type="InterPro" id="IPR019199">
    <property type="entry name" value="Virulence_VapD/CRISPR_Cas2"/>
</dbReference>
<dbReference type="InterPro" id="IPR021127">
    <property type="entry name" value="CRISPR_associated_Cas2"/>
</dbReference>
<dbReference type="GO" id="GO:0046872">
    <property type="term" value="F:metal ion binding"/>
    <property type="evidence" value="ECO:0007669"/>
    <property type="project" value="UniProtKB-UniRule"/>
</dbReference>
<accession>A0A7V3KP47</accession>
<feature type="binding site" evidence="9">
    <location>
        <position position="9"/>
    </location>
    <ligand>
        <name>Mg(2+)</name>
        <dbReference type="ChEBI" id="CHEBI:18420"/>
        <note>catalytic</note>
    </ligand>
</feature>
<evidence type="ECO:0000256" key="4">
    <source>
        <dbReference type="ARBA" id="ARBA00022723"/>
    </source>
</evidence>
<evidence type="ECO:0000256" key="9">
    <source>
        <dbReference type="HAMAP-Rule" id="MF_01471"/>
    </source>
</evidence>
<evidence type="ECO:0000256" key="5">
    <source>
        <dbReference type="ARBA" id="ARBA00022759"/>
    </source>
</evidence>
<comment type="cofactor">
    <cofactor evidence="1 9">
        <name>Mg(2+)</name>
        <dbReference type="ChEBI" id="CHEBI:18420"/>
    </cofactor>
</comment>
<evidence type="ECO:0000256" key="7">
    <source>
        <dbReference type="ARBA" id="ARBA00022842"/>
    </source>
</evidence>
<dbReference type="Pfam" id="PF09827">
    <property type="entry name" value="CRISPR_Cas2"/>
    <property type="match status" value="1"/>
</dbReference>
<dbReference type="CDD" id="cd09725">
    <property type="entry name" value="Cas2_I_II_III"/>
    <property type="match status" value="1"/>
</dbReference>
<dbReference type="GO" id="GO:0051607">
    <property type="term" value="P:defense response to virus"/>
    <property type="evidence" value="ECO:0007669"/>
    <property type="project" value="UniProtKB-UniRule"/>
</dbReference>
<dbReference type="GO" id="GO:0004521">
    <property type="term" value="F:RNA endonuclease activity"/>
    <property type="evidence" value="ECO:0007669"/>
    <property type="project" value="InterPro"/>
</dbReference>
<evidence type="ECO:0000256" key="8">
    <source>
        <dbReference type="ARBA" id="ARBA00023118"/>
    </source>
</evidence>
<comment type="similarity">
    <text evidence="2 9">Belongs to the CRISPR-associated endoribonuclease Cas2 protein family.</text>
</comment>
<evidence type="ECO:0000256" key="6">
    <source>
        <dbReference type="ARBA" id="ARBA00022801"/>
    </source>
</evidence>
<proteinExistence type="inferred from homology"/>
<keyword evidence="8 9" id="KW-0051">Antiviral defense</keyword>
<dbReference type="PANTHER" id="PTHR34405:SF3">
    <property type="entry name" value="CRISPR-ASSOCIATED ENDORIBONUCLEASE CAS2 3"/>
    <property type="match status" value="1"/>
</dbReference>
<dbReference type="GO" id="GO:0016787">
    <property type="term" value="F:hydrolase activity"/>
    <property type="evidence" value="ECO:0007669"/>
    <property type="project" value="UniProtKB-KW"/>
</dbReference>
<keyword evidence="6 9" id="KW-0378">Hydrolase</keyword>